<evidence type="ECO:0000313" key="2">
    <source>
        <dbReference type="Proteomes" id="UP000006174"/>
    </source>
</evidence>
<evidence type="ECO:0000313" key="1">
    <source>
        <dbReference type="EMBL" id="CCF54901.1"/>
    </source>
</evidence>
<dbReference type="EMBL" id="CAGI01000196">
    <property type="protein sequence ID" value="CCF54901.1"/>
    <property type="molecule type" value="Genomic_DNA"/>
</dbReference>
<dbReference type="Proteomes" id="UP000006174">
    <property type="component" value="Unassembled WGS sequence"/>
</dbReference>
<organism evidence="1 2">
    <name type="scientific">Ustilago hordei</name>
    <name type="common">Barley covered smut fungus</name>
    <dbReference type="NCBI Taxonomy" id="120017"/>
    <lineage>
        <taxon>Eukaryota</taxon>
        <taxon>Fungi</taxon>
        <taxon>Dikarya</taxon>
        <taxon>Basidiomycota</taxon>
        <taxon>Ustilaginomycotina</taxon>
        <taxon>Ustilaginomycetes</taxon>
        <taxon>Ustilaginales</taxon>
        <taxon>Ustilaginaceae</taxon>
        <taxon>Ustilago</taxon>
    </lineage>
</organism>
<sequence>MCSFSNKLCTEYFTEHGDQPVPITVDLFDWAVDKFFILHEQLYRKDEMAESIAHVLHQCYELAADSATVSTQHMTEELELITLSSMPDVTTCPAIDEHGSSNCCPNDMAHAHWKESRIKVAPKGQANTCIVLPLTNT</sequence>
<protein>
    <submittedName>
        <fullName evidence="1">Uncharacterized protein</fullName>
    </submittedName>
</protein>
<keyword evidence="2" id="KW-1185">Reference proteome</keyword>
<comment type="caution">
    <text evidence="1">The sequence shown here is derived from an EMBL/GenBank/DDBJ whole genome shotgun (WGS) entry which is preliminary data.</text>
</comment>
<reference evidence="1 2" key="1">
    <citation type="journal article" date="2012" name="Plant Cell">
        <title>Genome comparison of barley and maize smut fungi reveals targeted loss of RNA silencing components and species-specific presence of transposable elements.</title>
        <authorList>
            <person name="Laurie J.D."/>
            <person name="Ali S."/>
            <person name="Linning R."/>
            <person name="Mannhaupt G."/>
            <person name="Wong P."/>
            <person name="Gueldener U."/>
            <person name="Muensterkoetter M."/>
            <person name="Moore R."/>
            <person name="Kahmann R."/>
            <person name="Bakkeren G."/>
            <person name="Schirawski J."/>
        </authorList>
    </citation>
    <scope>NUCLEOTIDE SEQUENCE [LARGE SCALE GENOMIC DNA]</scope>
    <source>
        <strain evidence="2">Uh4875-4</strain>
    </source>
</reference>
<dbReference type="AlphaFoldDB" id="I2G6V8"/>
<dbReference type="HOGENOM" id="CLU_1866644_0_0_1"/>
<name>I2G6V8_USTHO</name>
<accession>I2G6V8</accession>
<gene>
    <name evidence="1" type="ORF">UHOR_16740</name>
</gene>
<proteinExistence type="predicted"/>